<organism evidence="2 3">
    <name type="scientific">Aldrovandia affinis</name>
    <dbReference type="NCBI Taxonomy" id="143900"/>
    <lineage>
        <taxon>Eukaryota</taxon>
        <taxon>Metazoa</taxon>
        <taxon>Chordata</taxon>
        <taxon>Craniata</taxon>
        <taxon>Vertebrata</taxon>
        <taxon>Euteleostomi</taxon>
        <taxon>Actinopterygii</taxon>
        <taxon>Neopterygii</taxon>
        <taxon>Teleostei</taxon>
        <taxon>Notacanthiformes</taxon>
        <taxon>Halosauridae</taxon>
        <taxon>Aldrovandia</taxon>
    </lineage>
</organism>
<evidence type="ECO:0000256" key="1">
    <source>
        <dbReference type="SAM" id="MobiDB-lite"/>
    </source>
</evidence>
<name>A0AAD7TDP4_9TELE</name>
<sequence length="88" mass="10260">MNATGRTPDFDERYRFKKREKRTHFLRGSMFTEQEEASAHILEQLTRFPARIDTAARNNSTMLAPATPTPVKPEDEKQDLPFGQRSRH</sequence>
<comment type="caution">
    <text evidence="2">The sequence shown here is derived from an EMBL/GenBank/DDBJ whole genome shotgun (WGS) entry which is preliminary data.</text>
</comment>
<gene>
    <name evidence="2" type="ORF">AAFF_G00004740</name>
</gene>
<reference evidence="2" key="1">
    <citation type="journal article" date="2023" name="Science">
        <title>Genome structures resolve the early diversification of teleost fishes.</title>
        <authorList>
            <person name="Parey E."/>
            <person name="Louis A."/>
            <person name="Montfort J."/>
            <person name="Bouchez O."/>
            <person name="Roques C."/>
            <person name="Iampietro C."/>
            <person name="Lluch J."/>
            <person name="Castinel A."/>
            <person name="Donnadieu C."/>
            <person name="Desvignes T."/>
            <person name="Floi Bucao C."/>
            <person name="Jouanno E."/>
            <person name="Wen M."/>
            <person name="Mejri S."/>
            <person name="Dirks R."/>
            <person name="Jansen H."/>
            <person name="Henkel C."/>
            <person name="Chen W.J."/>
            <person name="Zahm M."/>
            <person name="Cabau C."/>
            <person name="Klopp C."/>
            <person name="Thompson A.W."/>
            <person name="Robinson-Rechavi M."/>
            <person name="Braasch I."/>
            <person name="Lecointre G."/>
            <person name="Bobe J."/>
            <person name="Postlethwait J.H."/>
            <person name="Berthelot C."/>
            <person name="Roest Crollius H."/>
            <person name="Guiguen Y."/>
        </authorList>
    </citation>
    <scope>NUCLEOTIDE SEQUENCE</scope>
    <source>
        <strain evidence="2">NC1722</strain>
    </source>
</reference>
<dbReference type="EMBL" id="JAINUG010000001">
    <property type="protein sequence ID" value="KAJ8418975.1"/>
    <property type="molecule type" value="Genomic_DNA"/>
</dbReference>
<evidence type="ECO:0000313" key="2">
    <source>
        <dbReference type="EMBL" id="KAJ8418975.1"/>
    </source>
</evidence>
<evidence type="ECO:0000313" key="3">
    <source>
        <dbReference type="Proteomes" id="UP001221898"/>
    </source>
</evidence>
<feature type="region of interest" description="Disordered" evidence="1">
    <location>
        <begin position="56"/>
        <end position="88"/>
    </location>
</feature>
<protein>
    <submittedName>
        <fullName evidence="2">Uncharacterized protein</fullName>
    </submittedName>
</protein>
<dbReference type="AlphaFoldDB" id="A0AAD7TDP4"/>
<proteinExistence type="predicted"/>
<accession>A0AAD7TDP4</accession>
<dbReference type="Proteomes" id="UP001221898">
    <property type="component" value="Unassembled WGS sequence"/>
</dbReference>
<keyword evidence="3" id="KW-1185">Reference proteome</keyword>